<gene>
    <name evidence="8" type="ORF">EGN73_19320</name>
</gene>
<evidence type="ECO:0000256" key="3">
    <source>
        <dbReference type="ARBA" id="ARBA00022692"/>
    </source>
</evidence>
<dbReference type="Pfam" id="PF00535">
    <property type="entry name" value="Glycos_transf_2"/>
    <property type="match status" value="1"/>
</dbReference>
<keyword evidence="5" id="KW-1133">Transmembrane helix</keyword>
<keyword evidence="2" id="KW-0808">Transferase</keyword>
<evidence type="ECO:0000256" key="2">
    <source>
        <dbReference type="ARBA" id="ARBA00022679"/>
    </source>
</evidence>
<name>A0A951IZE1_9BACT</name>
<proteinExistence type="predicted"/>
<feature type="domain" description="Glycosyltransferase 2-like" evidence="7">
    <location>
        <begin position="5"/>
        <end position="151"/>
    </location>
</feature>
<dbReference type="Proteomes" id="UP000727490">
    <property type="component" value="Unassembled WGS sequence"/>
</dbReference>
<reference evidence="8 9" key="1">
    <citation type="journal article" date="2020" name="Syst. Appl. Microbiol.">
        <title>Arthrospiribacter ruber gen. nov., sp. nov., a novel bacterium isolated from Arthrospira cultures.</title>
        <authorList>
            <person name="Waleron M."/>
            <person name="Misztak A."/>
            <person name="Waleron M.M."/>
            <person name="Furmaniak M."/>
            <person name="Mrozik A."/>
            <person name="Waleron K."/>
        </authorList>
    </citation>
    <scope>NUCLEOTIDE SEQUENCE [LARGE SCALE GENOMIC DNA]</scope>
    <source>
        <strain evidence="8 9">DPMB0001</strain>
    </source>
</reference>
<dbReference type="GO" id="GO:0005886">
    <property type="term" value="C:plasma membrane"/>
    <property type="evidence" value="ECO:0007669"/>
    <property type="project" value="TreeGrafter"/>
</dbReference>
<dbReference type="EMBL" id="RPHB01000010">
    <property type="protein sequence ID" value="MBW3469950.1"/>
    <property type="molecule type" value="Genomic_DNA"/>
</dbReference>
<dbReference type="GO" id="GO:0099621">
    <property type="term" value="F:undecaprenyl-phosphate 4-deoxy-4-formamido-L-arabinose transferase activity"/>
    <property type="evidence" value="ECO:0007669"/>
    <property type="project" value="TreeGrafter"/>
</dbReference>
<dbReference type="InterPro" id="IPR001173">
    <property type="entry name" value="Glyco_trans_2-like"/>
</dbReference>
<keyword evidence="9" id="KW-1185">Reference proteome</keyword>
<dbReference type="RefSeq" id="WP_219293402.1">
    <property type="nucleotide sequence ID" value="NZ_RPHB01000010.1"/>
</dbReference>
<dbReference type="InterPro" id="IPR050256">
    <property type="entry name" value="Glycosyltransferase_2"/>
</dbReference>
<evidence type="ECO:0000259" key="7">
    <source>
        <dbReference type="Pfam" id="PF00535"/>
    </source>
</evidence>
<evidence type="ECO:0000256" key="1">
    <source>
        <dbReference type="ARBA" id="ARBA00022676"/>
    </source>
</evidence>
<keyword evidence="3" id="KW-0812">Transmembrane</keyword>
<dbReference type="PANTHER" id="PTHR48090">
    <property type="entry name" value="UNDECAPRENYL-PHOSPHATE 4-DEOXY-4-FORMAMIDO-L-ARABINOSE TRANSFERASE-RELATED"/>
    <property type="match status" value="1"/>
</dbReference>
<evidence type="ECO:0000256" key="5">
    <source>
        <dbReference type="ARBA" id="ARBA00022989"/>
    </source>
</evidence>
<accession>A0A951IZE1</accession>
<evidence type="ECO:0000256" key="6">
    <source>
        <dbReference type="ARBA" id="ARBA00023136"/>
    </source>
</evidence>
<protein>
    <submittedName>
        <fullName evidence="8">Glycosyltransferase</fullName>
    </submittedName>
</protein>
<evidence type="ECO:0000256" key="4">
    <source>
        <dbReference type="ARBA" id="ARBA00022985"/>
    </source>
</evidence>
<organism evidence="8 9">
    <name type="scientific">Arthrospiribacter ruber</name>
    <dbReference type="NCBI Taxonomy" id="2487934"/>
    <lineage>
        <taxon>Bacteria</taxon>
        <taxon>Pseudomonadati</taxon>
        <taxon>Bacteroidota</taxon>
        <taxon>Cytophagia</taxon>
        <taxon>Cytophagales</taxon>
        <taxon>Cyclobacteriaceae</taxon>
        <taxon>Arthrospiribacter</taxon>
    </lineage>
</organism>
<keyword evidence="1" id="KW-0328">Glycosyltransferase</keyword>
<dbReference type="AlphaFoldDB" id="A0A951IZE1"/>
<dbReference type="PANTHER" id="PTHR48090:SF3">
    <property type="entry name" value="UNDECAPRENYL-PHOSPHATE 4-DEOXY-4-FORMAMIDO-L-ARABINOSE TRANSFERASE"/>
    <property type="match status" value="1"/>
</dbReference>
<sequence>MNSITVIIPVYNEEGNIFRIEAALTEYMGKSSFRVKGLFVNDGSKDNSLSLIKKVCHGNRHFGYISLKKNAGLSAAIKAGFDHADTSWVGYMDADLQTSPEDFLLFEPFVHEYELVTGERQDRKDGLGKKFSSSFANWFRNSFLNDGMKDTGCPLKIFNREFAGRLPFFNGVHRFFPALTQIYGGRVRVVPVRHFARVEGVSKFNAFNRMVQPFLDTLLVHRLKKRIIKYQVQESQLFDPNSVNE</sequence>
<evidence type="ECO:0000313" key="8">
    <source>
        <dbReference type="EMBL" id="MBW3469950.1"/>
    </source>
</evidence>
<keyword evidence="4" id="KW-0448">Lipopolysaccharide biosynthesis</keyword>
<dbReference type="GO" id="GO:0009103">
    <property type="term" value="P:lipopolysaccharide biosynthetic process"/>
    <property type="evidence" value="ECO:0007669"/>
    <property type="project" value="UniProtKB-KW"/>
</dbReference>
<keyword evidence="6" id="KW-0472">Membrane</keyword>
<comment type="caution">
    <text evidence="8">The sequence shown here is derived from an EMBL/GenBank/DDBJ whole genome shotgun (WGS) entry which is preliminary data.</text>
</comment>
<evidence type="ECO:0000313" key="9">
    <source>
        <dbReference type="Proteomes" id="UP000727490"/>
    </source>
</evidence>